<evidence type="ECO:0000256" key="5">
    <source>
        <dbReference type="SAM" id="SignalP"/>
    </source>
</evidence>
<dbReference type="GO" id="GO:0004500">
    <property type="term" value="F:dopamine beta-monooxygenase activity"/>
    <property type="evidence" value="ECO:0007669"/>
    <property type="project" value="InterPro"/>
</dbReference>
<evidence type="ECO:0000313" key="8">
    <source>
        <dbReference type="Proteomes" id="UP000198287"/>
    </source>
</evidence>
<evidence type="ECO:0000256" key="2">
    <source>
        <dbReference type="ARBA" id="ARBA00023157"/>
    </source>
</evidence>
<dbReference type="PANTHER" id="PTHR10157:SF23">
    <property type="entry name" value="MOXD1 HOMOLOG 1"/>
    <property type="match status" value="1"/>
</dbReference>
<evidence type="ECO:0000256" key="3">
    <source>
        <dbReference type="ARBA" id="ARBA00023180"/>
    </source>
</evidence>
<organism evidence="7 8">
    <name type="scientific">Folsomia candida</name>
    <name type="common">Springtail</name>
    <dbReference type="NCBI Taxonomy" id="158441"/>
    <lineage>
        <taxon>Eukaryota</taxon>
        <taxon>Metazoa</taxon>
        <taxon>Ecdysozoa</taxon>
        <taxon>Arthropoda</taxon>
        <taxon>Hexapoda</taxon>
        <taxon>Collembola</taxon>
        <taxon>Entomobryomorpha</taxon>
        <taxon>Isotomoidea</taxon>
        <taxon>Isotomidae</taxon>
        <taxon>Proisotominae</taxon>
        <taxon>Folsomia</taxon>
    </lineage>
</organism>
<dbReference type="Pfam" id="PF03712">
    <property type="entry name" value="Cu2_monoox_C"/>
    <property type="match status" value="1"/>
</dbReference>
<dbReference type="FunFam" id="2.60.120.230:FF:000001">
    <property type="entry name" value="Monooxygenase, DBH-like 1"/>
    <property type="match status" value="1"/>
</dbReference>
<keyword evidence="2" id="KW-1015">Disulfide bond</keyword>
<dbReference type="InterPro" id="IPR005018">
    <property type="entry name" value="DOMON_domain"/>
</dbReference>
<name>A0A226D8G3_FOLCA</name>
<feature type="compositionally biased region" description="Low complexity" evidence="4">
    <location>
        <begin position="612"/>
        <end position="674"/>
    </location>
</feature>
<dbReference type="CDD" id="cd09631">
    <property type="entry name" value="DOMON_DOH"/>
    <property type="match status" value="1"/>
</dbReference>
<dbReference type="Pfam" id="PF03351">
    <property type="entry name" value="DOMON"/>
    <property type="match status" value="1"/>
</dbReference>
<feature type="domain" description="DOMON" evidence="6">
    <location>
        <begin position="45"/>
        <end position="161"/>
    </location>
</feature>
<evidence type="ECO:0000256" key="1">
    <source>
        <dbReference type="ARBA" id="ARBA00010676"/>
    </source>
</evidence>
<keyword evidence="3" id="KW-0325">Glycoprotein</keyword>
<dbReference type="InterPro" id="IPR036939">
    <property type="entry name" value="Cu2_ascorb_mOase_N_sf"/>
</dbReference>
<accession>A0A226D8G3</accession>
<dbReference type="InterPro" id="IPR000945">
    <property type="entry name" value="DBH-like"/>
</dbReference>
<dbReference type="SUPFAM" id="SSF49742">
    <property type="entry name" value="PHM/PNGase F"/>
    <property type="match status" value="2"/>
</dbReference>
<dbReference type="Gene3D" id="2.60.120.310">
    <property type="entry name" value="Copper type II, ascorbate-dependent monooxygenase, N-terminal domain"/>
    <property type="match status" value="1"/>
</dbReference>
<dbReference type="EMBL" id="LNIX01000029">
    <property type="protein sequence ID" value="OXA41489.1"/>
    <property type="molecule type" value="Genomic_DNA"/>
</dbReference>
<reference evidence="7 8" key="1">
    <citation type="submission" date="2015-12" db="EMBL/GenBank/DDBJ databases">
        <title>The genome of Folsomia candida.</title>
        <authorList>
            <person name="Faddeeva A."/>
            <person name="Derks M.F."/>
            <person name="Anvar Y."/>
            <person name="Smit S."/>
            <person name="Van Straalen N."/>
            <person name="Roelofs D."/>
        </authorList>
    </citation>
    <scope>NUCLEOTIDE SEQUENCE [LARGE SCALE GENOMIC DNA]</scope>
    <source>
        <strain evidence="7 8">VU population</strain>
        <tissue evidence="7">Whole body</tissue>
    </source>
</reference>
<dbReference type="InterPro" id="IPR024548">
    <property type="entry name" value="Cu2_monoox_C"/>
</dbReference>
<keyword evidence="7" id="KW-0560">Oxidoreductase</keyword>
<comment type="similarity">
    <text evidence="1">Belongs to the copper type II ascorbate-dependent monooxygenase family.</text>
</comment>
<feature type="chain" id="PRO_5012872519" evidence="5">
    <location>
        <begin position="25"/>
        <end position="698"/>
    </location>
</feature>
<dbReference type="Gene3D" id="2.60.120.230">
    <property type="match status" value="1"/>
</dbReference>
<dbReference type="SMART" id="SM00664">
    <property type="entry name" value="DoH"/>
    <property type="match status" value="1"/>
</dbReference>
<dbReference type="GO" id="GO:0005507">
    <property type="term" value="F:copper ion binding"/>
    <property type="evidence" value="ECO:0007669"/>
    <property type="project" value="InterPro"/>
</dbReference>
<keyword evidence="8" id="KW-1185">Reference proteome</keyword>
<dbReference type="InterPro" id="IPR028460">
    <property type="entry name" value="Tbh/DBH"/>
</dbReference>
<dbReference type="PRINTS" id="PR00767">
    <property type="entry name" value="DBMONOXGNASE"/>
</dbReference>
<protein>
    <submittedName>
        <fullName evidence="7">DBH-like monooxygenase protein 2</fullName>
    </submittedName>
</protein>
<dbReference type="AlphaFoldDB" id="A0A226D8G3"/>
<dbReference type="InterPro" id="IPR014784">
    <property type="entry name" value="Cu2_ascorb_mOase-like_C"/>
</dbReference>
<dbReference type="InterPro" id="IPR000323">
    <property type="entry name" value="Cu2_ascorb_mOase_N"/>
</dbReference>
<keyword evidence="5" id="KW-0732">Signal</keyword>
<evidence type="ECO:0000256" key="4">
    <source>
        <dbReference type="SAM" id="MobiDB-lite"/>
    </source>
</evidence>
<gene>
    <name evidence="7" type="ORF">Fcan01_23841</name>
</gene>
<dbReference type="OrthoDB" id="188511at2759"/>
<dbReference type="Proteomes" id="UP000198287">
    <property type="component" value="Unassembled WGS sequence"/>
</dbReference>
<feature type="signal peptide" evidence="5">
    <location>
        <begin position="1"/>
        <end position="24"/>
    </location>
</feature>
<dbReference type="InterPro" id="IPR008977">
    <property type="entry name" value="PHM/PNGase_F_dom_sf"/>
</dbReference>
<feature type="region of interest" description="Disordered" evidence="4">
    <location>
        <begin position="602"/>
        <end position="677"/>
    </location>
</feature>
<dbReference type="InterPro" id="IPR045266">
    <property type="entry name" value="DOH_DOMON"/>
</dbReference>
<comment type="caution">
    <text evidence="7">The sequence shown here is derived from an EMBL/GenBank/DDBJ whole genome shotgun (WGS) entry which is preliminary data.</text>
</comment>
<dbReference type="PANTHER" id="PTHR10157">
    <property type="entry name" value="DOPAMINE BETA HYDROXYLASE RELATED"/>
    <property type="match status" value="1"/>
</dbReference>
<evidence type="ECO:0000313" key="7">
    <source>
        <dbReference type="EMBL" id="OXA41489.1"/>
    </source>
</evidence>
<keyword evidence="7" id="KW-0503">Monooxygenase</keyword>
<proteinExistence type="inferred from homology"/>
<dbReference type="PROSITE" id="PS50836">
    <property type="entry name" value="DOMON"/>
    <property type="match status" value="1"/>
</dbReference>
<sequence length="698" mass="77791">MGKLKTFSGTLLLIFAILADIANSAQISPTSLITFQNREQLDNEGKVWLGWEFDNETDLILFEMEVETTGYVGLGISPSSSMAGADIFIAGVFDNGTSYGMDCIGIGFTRPKPDLHADWVLDGAIEAVGKTFLKFSRLINTCNDEDYPIGVDTTRLIWAYGDTDDIAYHTMARRGAKAVNLIGTPIPDLDLEGLSKWEMTVDVEMPSLDTTYWCSYHKGPVLVTKHHVVGFDALLDNIAALAHTHHFILKNCYLPRNHNETLDEVFGPYTVDAGYDGGHCYDPESTIPPLEQYCSQDLFVWAKGGKIMTFPANVGYPLGEGENAGKQLYYMLEIHYDNPDEVAGLKFKTGVQFYYTDEIRQQDAGLLAVGHMTNPILTIPPNVDDFVLMGQCDPSCTEWGIKPEEGVTIFNALLHAHISGRKLKLRHFRGAVELPWIDYDDHYDFDYQQNKPIPGTQLLPRDRLIYECTYSSKWTDNTAVVGGMSSREEMCITFLWYYPRQDMTQCFSQTPFAVHTADFGITRVHDEDAKGGPQMFIDEPAYMAGQYRYTISLFNNWTESFVEQYQYNHRYLPHEGSCVQEDGQYLIVDETSYPEGMIKYVPKDVCEPGSEPTTVTQPETTQSPTTQSPTTQSPTSLTPPQTAPTQPQTTMTQQQTTPTQASTTVTLPTSTEPQGGVASGIATAKIGSMVAILTYIVL</sequence>
<evidence type="ECO:0000259" key="6">
    <source>
        <dbReference type="PROSITE" id="PS50836"/>
    </source>
</evidence>
<dbReference type="Pfam" id="PF01082">
    <property type="entry name" value="Cu2_monooxygen"/>
    <property type="match status" value="1"/>
</dbReference>